<sequence>MVALPPPAFEARYRTYAFPTGVINGGGKLSFNTDDLAHALVATGRAPGDRSRYGAASAYEWLHRVSLIPAYIRRNYHGRLTRSRLALELDRSELVGVSYALGQAMTAVFCRMELAVSHLLHVDRYFQQYGVQFNGRKRADLFGLSPNGWVVAEAKGRSRTMESELRGKLELQKRSVLTVCGAVPWLALGCVASFPIRDGGMELDAFDPEKAEPDALVIPGGADDAMLAYYLPFVTIIDLGASATDVGQQQLVVGDFGPLGVRVGLLRSIYQRVQRGAQERDMAGFSEDIQVVLREAPLAELGLFPDGTRVDTNWPDAVSVQDWSEDF</sequence>
<dbReference type="EMBL" id="BOQL01000111">
    <property type="protein sequence ID" value="GIM80826.1"/>
    <property type="molecule type" value="Genomic_DNA"/>
</dbReference>
<dbReference type="AlphaFoldDB" id="A0A919T0N9"/>
<organism evidence="1 2">
    <name type="scientific">Actinoplanes auranticolor</name>
    <dbReference type="NCBI Taxonomy" id="47988"/>
    <lineage>
        <taxon>Bacteria</taxon>
        <taxon>Bacillati</taxon>
        <taxon>Actinomycetota</taxon>
        <taxon>Actinomycetes</taxon>
        <taxon>Micromonosporales</taxon>
        <taxon>Micromonosporaceae</taxon>
        <taxon>Actinoplanes</taxon>
    </lineage>
</organism>
<reference evidence="1" key="1">
    <citation type="submission" date="2021-03" db="EMBL/GenBank/DDBJ databases">
        <title>Whole genome shotgun sequence of Actinoplanes auranticolor NBRC 12245.</title>
        <authorList>
            <person name="Komaki H."/>
            <person name="Tamura T."/>
        </authorList>
    </citation>
    <scope>NUCLEOTIDE SEQUENCE</scope>
    <source>
        <strain evidence="1">NBRC 12245</strain>
    </source>
</reference>
<comment type="caution">
    <text evidence="1">The sequence shown here is derived from an EMBL/GenBank/DDBJ whole genome shotgun (WGS) entry which is preliminary data.</text>
</comment>
<gene>
    <name evidence="1" type="ORF">Aau02nite_92230</name>
</gene>
<keyword evidence="2" id="KW-1185">Reference proteome</keyword>
<dbReference type="RefSeq" id="WP_212994988.1">
    <property type="nucleotide sequence ID" value="NZ_BAABEA010000036.1"/>
</dbReference>
<evidence type="ECO:0000313" key="2">
    <source>
        <dbReference type="Proteomes" id="UP000681340"/>
    </source>
</evidence>
<dbReference type="Proteomes" id="UP000681340">
    <property type="component" value="Unassembled WGS sequence"/>
</dbReference>
<accession>A0A919T0N9</accession>
<name>A0A919T0N9_9ACTN</name>
<protein>
    <submittedName>
        <fullName evidence="1">Uncharacterized protein</fullName>
    </submittedName>
</protein>
<evidence type="ECO:0000313" key="1">
    <source>
        <dbReference type="EMBL" id="GIM80826.1"/>
    </source>
</evidence>
<proteinExistence type="predicted"/>